<dbReference type="PANTHER" id="PTHR13222:SF1">
    <property type="entry name" value="RB1-INDUCIBLE COILED-COIL PROTEIN 1"/>
    <property type="match status" value="1"/>
</dbReference>
<organism evidence="4 5">
    <name type="scientific">Cercophora samala</name>
    <dbReference type="NCBI Taxonomy" id="330535"/>
    <lineage>
        <taxon>Eukaryota</taxon>
        <taxon>Fungi</taxon>
        <taxon>Dikarya</taxon>
        <taxon>Ascomycota</taxon>
        <taxon>Pezizomycotina</taxon>
        <taxon>Sordariomycetes</taxon>
        <taxon>Sordariomycetidae</taxon>
        <taxon>Sordariales</taxon>
        <taxon>Lasiosphaeriaceae</taxon>
        <taxon>Cercophora</taxon>
    </lineage>
</organism>
<evidence type="ECO:0000256" key="1">
    <source>
        <dbReference type="RuleBase" id="RU367075"/>
    </source>
</evidence>
<dbReference type="GO" id="GO:1903599">
    <property type="term" value="P:positive regulation of autophagy of mitochondrion"/>
    <property type="evidence" value="ECO:0007669"/>
    <property type="project" value="UniProtKB-UniRule"/>
</dbReference>
<accession>A0AA39ZF52</accession>
<dbReference type="GO" id="GO:0005774">
    <property type="term" value="C:vacuolar membrane"/>
    <property type="evidence" value="ECO:0007669"/>
    <property type="project" value="UniProtKB-SubCell"/>
</dbReference>
<keyword evidence="5" id="KW-1185">Reference proteome</keyword>
<comment type="similarity">
    <text evidence="1">Belongs to the ATG11 family.</text>
</comment>
<sequence>MDAQATNIFRKFGTKKKRESMPLPTKSLSKRSEKTREQTHAVADTTVPSASVPRRASIDLSRPLPPLHDPPSVETQALPSTAEITLSEPWVTSSHHPRAHSTSTRNGASSPSPWEEAEINRLKTSHEEQIRDLKMKLGMELEDTRRDMARRMHQLTELARLHDQDKEAIERVKALEKEGEKMKEELNNLKNNAKQNFQIAEEWKKAHDDMIKERDRQAEDLREGKQQLQSFEKEIARLEGEKAELTRVVRDVEMDYQQRMDERETKFAKGRELLQSETAAKLQTLHDKMEDMKRRLKTEHERQMSVMMQEMHVLRAEQKHQAKRYEAEIQTLKDESIMKLEKLHHHTRIQLENHTATHQAEIQHQMEESDAKMAAYMMDRDEQAVRQKDQYERQIADLKQVLMERPGDFDPRLVSDRSLKEEYRALKRSVDTITFNLGPITIDRSIDAASFLERDGKGQERLFVKALIWAMMLDGFFSVPYGFGALGPGGNGGPLFDLYRDWKRILEGGGSNGGKGPLGQNEFDPLYRDRYANSWRSATFQSILYAATAKDVDGKTLDSAGIGKTIHDNRQRVQDNMLAMLTSVCSSEVSKEIQEELAAAMGRASELAIVFGAHRANVCFGIPNRGDSVELGREFVDCQDGDTKKGDIVTVELPVLPALFIIGDGKNDLTSVICVEQGEVLPAANS</sequence>
<dbReference type="GO" id="GO:0015031">
    <property type="term" value="P:protein transport"/>
    <property type="evidence" value="ECO:0007669"/>
    <property type="project" value="UniProtKB-KW"/>
</dbReference>
<dbReference type="AlphaFoldDB" id="A0AA39ZF52"/>
<dbReference type="GO" id="GO:0061709">
    <property type="term" value="P:reticulophagy"/>
    <property type="evidence" value="ECO:0007669"/>
    <property type="project" value="TreeGrafter"/>
</dbReference>
<keyword evidence="1" id="KW-0926">Vacuole</keyword>
<dbReference type="GO" id="GO:0034727">
    <property type="term" value="P:piecemeal microautophagy of the nucleus"/>
    <property type="evidence" value="ECO:0007669"/>
    <property type="project" value="TreeGrafter"/>
</dbReference>
<comment type="subunit">
    <text evidence="1">Homodimer.</text>
</comment>
<feature type="coiled-coil region" evidence="2">
    <location>
        <begin position="279"/>
        <end position="335"/>
    </location>
</feature>
<dbReference type="GO" id="GO:0000422">
    <property type="term" value="P:autophagy of mitochondrion"/>
    <property type="evidence" value="ECO:0007669"/>
    <property type="project" value="TreeGrafter"/>
</dbReference>
<name>A0AA39ZF52_9PEZI</name>
<gene>
    <name evidence="4" type="ORF">QBC41DRAFT_390874</name>
</gene>
<evidence type="ECO:0000313" key="4">
    <source>
        <dbReference type="EMBL" id="KAK0669865.1"/>
    </source>
</evidence>
<dbReference type="InterPro" id="IPR040040">
    <property type="entry name" value="ATG11"/>
</dbReference>
<keyword evidence="1" id="KW-0813">Transport</keyword>
<keyword evidence="1" id="KW-0072">Autophagy</keyword>
<dbReference type="GO" id="GO:0034045">
    <property type="term" value="C:phagophore assembly site membrane"/>
    <property type="evidence" value="ECO:0007669"/>
    <property type="project" value="UniProtKB-SubCell"/>
</dbReference>
<comment type="function">
    <text evidence="1">Involved in cytoplasm to vacuole transport (Cvt), pexophagy, mitophagy and nucleophagy. Recruits mitochondria for their selective degradation via autophagy (mitophagy) during starvation. Works as scaffold proteins that recruit ATG proteins to the pre-autophagosome (PAS), the site of vesicle/autophagosome formation. Required for the Cvt vesicles completion.</text>
</comment>
<dbReference type="EMBL" id="JAULSY010000038">
    <property type="protein sequence ID" value="KAK0669865.1"/>
    <property type="molecule type" value="Genomic_DNA"/>
</dbReference>
<dbReference type="GO" id="GO:0000045">
    <property type="term" value="P:autophagosome assembly"/>
    <property type="evidence" value="ECO:0007669"/>
    <property type="project" value="UniProtKB-UniRule"/>
</dbReference>
<feature type="coiled-coil region" evidence="2">
    <location>
        <begin position="158"/>
        <end position="255"/>
    </location>
</feature>
<evidence type="ECO:0000313" key="5">
    <source>
        <dbReference type="Proteomes" id="UP001174997"/>
    </source>
</evidence>
<feature type="compositionally biased region" description="Polar residues" evidence="3">
    <location>
        <begin position="73"/>
        <end position="112"/>
    </location>
</feature>
<dbReference type="GO" id="GO:1990316">
    <property type="term" value="C:Atg1/ULK1 kinase complex"/>
    <property type="evidence" value="ECO:0007669"/>
    <property type="project" value="TreeGrafter"/>
</dbReference>
<dbReference type="Proteomes" id="UP001174997">
    <property type="component" value="Unassembled WGS sequence"/>
</dbReference>
<reference evidence="4" key="1">
    <citation type="submission" date="2023-06" db="EMBL/GenBank/DDBJ databases">
        <title>Genome-scale phylogeny and comparative genomics of the fungal order Sordariales.</title>
        <authorList>
            <consortium name="Lawrence Berkeley National Laboratory"/>
            <person name="Hensen N."/>
            <person name="Bonometti L."/>
            <person name="Westerberg I."/>
            <person name="Brannstrom I.O."/>
            <person name="Guillou S."/>
            <person name="Cros-Aarteil S."/>
            <person name="Calhoun S."/>
            <person name="Haridas S."/>
            <person name="Kuo A."/>
            <person name="Mondo S."/>
            <person name="Pangilinan J."/>
            <person name="Riley R."/>
            <person name="Labutti K."/>
            <person name="Andreopoulos B."/>
            <person name="Lipzen A."/>
            <person name="Chen C."/>
            <person name="Yanf M."/>
            <person name="Daum C."/>
            <person name="Ng V."/>
            <person name="Clum A."/>
            <person name="Steindorff A."/>
            <person name="Ohm R."/>
            <person name="Martin F."/>
            <person name="Silar P."/>
            <person name="Natvig D."/>
            <person name="Lalanne C."/>
            <person name="Gautier V."/>
            <person name="Ament-Velasquez S.L."/>
            <person name="Kruys A."/>
            <person name="Hutchinson M.I."/>
            <person name="Powell A.J."/>
            <person name="Barry K."/>
            <person name="Miller A.N."/>
            <person name="Grigoriev I.V."/>
            <person name="Debuchy R."/>
            <person name="Gladieux P."/>
            <person name="Thoren M.H."/>
            <person name="Johannesson H."/>
        </authorList>
    </citation>
    <scope>NUCLEOTIDE SEQUENCE</scope>
    <source>
        <strain evidence="4">CBS 307.81</strain>
    </source>
</reference>
<feature type="compositionally biased region" description="Basic and acidic residues" evidence="3">
    <location>
        <begin position="30"/>
        <end position="39"/>
    </location>
</feature>
<keyword evidence="1" id="KW-0653">Protein transport</keyword>
<dbReference type="GO" id="GO:0019901">
    <property type="term" value="F:protein kinase binding"/>
    <property type="evidence" value="ECO:0007669"/>
    <property type="project" value="TreeGrafter"/>
</dbReference>
<dbReference type="PANTHER" id="PTHR13222">
    <property type="entry name" value="RB1-INDUCIBLE COILED-COIL"/>
    <property type="match status" value="1"/>
</dbReference>
<evidence type="ECO:0000256" key="2">
    <source>
        <dbReference type="SAM" id="Coils"/>
    </source>
</evidence>
<comment type="caution">
    <text evidence="4">The sequence shown here is derived from an EMBL/GenBank/DDBJ whole genome shotgun (WGS) entry which is preliminary data.</text>
</comment>
<keyword evidence="1" id="KW-0472">Membrane</keyword>
<protein>
    <recommendedName>
        <fullName evidence="1">Autophagy-related protein 11</fullName>
    </recommendedName>
</protein>
<proteinExistence type="inferred from homology"/>
<evidence type="ECO:0000256" key="3">
    <source>
        <dbReference type="SAM" id="MobiDB-lite"/>
    </source>
</evidence>
<comment type="subcellular location">
    <subcellularLocation>
        <location evidence="1">Preautophagosomal structure membrane</location>
        <topology evidence="1">Peripheral membrane protein</topology>
    </subcellularLocation>
    <subcellularLocation>
        <location evidence="1">Vacuole membrane</location>
        <topology evidence="1">Peripheral membrane protein</topology>
    </subcellularLocation>
    <text evidence="1">During pexophagy, accumulates in the vacuolar membrane region, where the peroxisomes contact the vacuole.</text>
</comment>
<feature type="region of interest" description="Disordered" evidence="3">
    <location>
        <begin position="1"/>
        <end position="125"/>
    </location>
</feature>
<dbReference type="GO" id="GO:0060090">
    <property type="term" value="F:molecular adaptor activity"/>
    <property type="evidence" value="ECO:0007669"/>
    <property type="project" value="TreeGrafter"/>
</dbReference>
<dbReference type="GO" id="GO:0034517">
    <property type="term" value="P:ribophagy"/>
    <property type="evidence" value="ECO:0007669"/>
    <property type="project" value="TreeGrafter"/>
</dbReference>
<keyword evidence="2" id="KW-0175">Coiled coil</keyword>